<dbReference type="GO" id="GO:0005524">
    <property type="term" value="F:ATP binding"/>
    <property type="evidence" value="ECO:0007669"/>
    <property type="project" value="UniProtKB-KW"/>
</dbReference>
<dbReference type="PANTHER" id="PTHR13504">
    <property type="entry name" value="FIDO DOMAIN-CONTAINING PROTEIN DDB_G0283145"/>
    <property type="match status" value="1"/>
</dbReference>
<accession>A0A7W6A1J8</accession>
<organism evidence="4 5">
    <name type="scientific">Novosphingobium hassiacum</name>
    <dbReference type="NCBI Taxonomy" id="173676"/>
    <lineage>
        <taxon>Bacteria</taxon>
        <taxon>Pseudomonadati</taxon>
        <taxon>Pseudomonadota</taxon>
        <taxon>Alphaproteobacteria</taxon>
        <taxon>Sphingomonadales</taxon>
        <taxon>Sphingomonadaceae</taxon>
        <taxon>Novosphingobium</taxon>
    </lineage>
</organism>
<proteinExistence type="predicted"/>
<keyword evidence="5" id="KW-1185">Reference proteome</keyword>
<evidence type="ECO:0000256" key="2">
    <source>
        <dbReference type="PIRSR" id="PIRSR640198-2"/>
    </source>
</evidence>
<dbReference type="PANTHER" id="PTHR13504:SF38">
    <property type="entry name" value="FIDO DOMAIN-CONTAINING PROTEIN"/>
    <property type="match status" value="1"/>
</dbReference>
<dbReference type="PROSITE" id="PS51459">
    <property type="entry name" value="FIDO"/>
    <property type="match status" value="1"/>
</dbReference>
<reference evidence="4 5" key="1">
    <citation type="submission" date="2020-08" db="EMBL/GenBank/DDBJ databases">
        <title>Genomic Encyclopedia of Type Strains, Phase IV (KMG-IV): sequencing the most valuable type-strain genomes for metagenomic binning, comparative biology and taxonomic classification.</title>
        <authorList>
            <person name="Goeker M."/>
        </authorList>
    </citation>
    <scope>NUCLEOTIDE SEQUENCE [LARGE SCALE GENOMIC DNA]</scope>
    <source>
        <strain evidence="4 5">DSM 14552</strain>
    </source>
</reference>
<evidence type="ECO:0000256" key="1">
    <source>
        <dbReference type="PIRSR" id="PIRSR640198-1"/>
    </source>
</evidence>
<dbReference type="Gene3D" id="1.10.3290.10">
    <property type="entry name" value="Fido-like domain"/>
    <property type="match status" value="1"/>
</dbReference>
<evidence type="ECO:0000313" key="4">
    <source>
        <dbReference type="EMBL" id="MBB3862514.1"/>
    </source>
</evidence>
<feature type="active site" evidence="1">
    <location>
        <position position="442"/>
    </location>
</feature>
<keyword evidence="2" id="KW-0067">ATP-binding</keyword>
<dbReference type="EMBL" id="JACICY010000015">
    <property type="protein sequence ID" value="MBB3862514.1"/>
    <property type="molecule type" value="Genomic_DNA"/>
</dbReference>
<name>A0A7W6A1J8_9SPHN</name>
<gene>
    <name evidence="4" type="ORF">GGQ88_003815</name>
</gene>
<feature type="binding site" evidence="2">
    <location>
        <begin position="446"/>
        <end position="453"/>
    </location>
    <ligand>
        <name>ATP</name>
        <dbReference type="ChEBI" id="CHEBI:30616"/>
    </ligand>
</feature>
<dbReference type="AlphaFoldDB" id="A0A7W6A1J8"/>
<dbReference type="InterPro" id="IPR003812">
    <property type="entry name" value="Fido"/>
</dbReference>
<dbReference type="RefSeq" id="WP_183614994.1">
    <property type="nucleotide sequence ID" value="NZ_JACICY010000015.1"/>
</dbReference>
<dbReference type="Pfam" id="PF02661">
    <property type="entry name" value="Fic"/>
    <property type="match status" value="1"/>
</dbReference>
<evidence type="ECO:0000259" key="3">
    <source>
        <dbReference type="PROSITE" id="PS51459"/>
    </source>
</evidence>
<dbReference type="SUPFAM" id="SSF140931">
    <property type="entry name" value="Fic-like"/>
    <property type="match status" value="1"/>
</dbReference>
<keyword evidence="2" id="KW-0547">Nucleotide-binding</keyword>
<feature type="domain" description="Fido" evidence="3">
    <location>
        <begin position="356"/>
        <end position="500"/>
    </location>
</feature>
<sequence>MARPGEKLAVALEVLSQLQNDGKVAIRSTDLSRLERERLIEAGFLREVIRGWYIPARPDEPVGESTSWFANFWGFCTAYLAERFEDDWILSPDQSLLLLSGNRTVPRQLLVRAPGGRNKPTALIHGTSLIDTNLALPPQSDRTQTDEGVRVYRIEAALISVSPQFYASYPTDARTALATQRDASALLERLLEGGHSVVAGRLAGGFRNIGRDRIADDIVRAMKSAGYDVRESDPFADRLDTPLPRDPSPAANRIRLMWQQMRERAIAAFPAAPRLNDAAAYLERVEENYVNDAYNSLSIEGYRVNAALIERVRDGNWNPDLNPADREQKDAMAARGYWQAFQAVKASVQRVLAGEGGGKVADEEHPIWYEELFAPGVQAGILRPGELAGYRNSAVFIRGARHVPMSPESVRDAVPVFFELLQEEPEPAARVVLGHFIFVYIHPYIDGNGRMGRFLMNVMMAAGGYPWTVVPVGRRAEYMAALEQASTEADIGPFAEFLGALVAEQMQIGA</sequence>
<dbReference type="Proteomes" id="UP000562395">
    <property type="component" value="Unassembled WGS sequence"/>
</dbReference>
<comment type="caution">
    <text evidence="4">The sequence shown here is derived from an EMBL/GenBank/DDBJ whole genome shotgun (WGS) entry which is preliminary data.</text>
</comment>
<dbReference type="InterPro" id="IPR036597">
    <property type="entry name" value="Fido-like_dom_sf"/>
</dbReference>
<protein>
    <recommendedName>
        <fullName evidence="3">Fido domain-containing protein</fullName>
    </recommendedName>
</protein>
<dbReference type="InterPro" id="IPR040198">
    <property type="entry name" value="Fido_containing"/>
</dbReference>
<evidence type="ECO:0000313" key="5">
    <source>
        <dbReference type="Proteomes" id="UP000562395"/>
    </source>
</evidence>